<organism evidence="2 3">
    <name type="scientific">Artemisia annua</name>
    <name type="common">Sweet wormwood</name>
    <dbReference type="NCBI Taxonomy" id="35608"/>
    <lineage>
        <taxon>Eukaryota</taxon>
        <taxon>Viridiplantae</taxon>
        <taxon>Streptophyta</taxon>
        <taxon>Embryophyta</taxon>
        <taxon>Tracheophyta</taxon>
        <taxon>Spermatophyta</taxon>
        <taxon>Magnoliopsida</taxon>
        <taxon>eudicotyledons</taxon>
        <taxon>Gunneridae</taxon>
        <taxon>Pentapetalae</taxon>
        <taxon>asterids</taxon>
        <taxon>campanulids</taxon>
        <taxon>Asterales</taxon>
        <taxon>Asteraceae</taxon>
        <taxon>Asteroideae</taxon>
        <taxon>Anthemideae</taxon>
        <taxon>Artemisiinae</taxon>
        <taxon>Artemisia</taxon>
    </lineage>
</organism>
<proteinExistence type="predicted"/>
<evidence type="ECO:0000259" key="1">
    <source>
        <dbReference type="Pfam" id="PF24289"/>
    </source>
</evidence>
<evidence type="ECO:0000313" key="2">
    <source>
        <dbReference type="EMBL" id="PWA97267.1"/>
    </source>
</evidence>
<protein>
    <submittedName>
        <fullName evidence="2">Protein kinase-like protein</fullName>
    </submittedName>
</protein>
<feature type="domain" description="DUF7477" evidence="1">
    <location>
        <begin position="96"/>
        <end position="134"/>
    </location>
</feature>
<gene>
    <name evidence="2" type="ORF">CTI12_AA030890</name>
</gene>
<evidence type="ECO:0000313" key="3">
    <source>
        <dbReference type="Proteomes" id="UP000245207"/>
    </source>
</evidence>
<dbReference type="AlphaFoldDB" id="A0A2U1QH27"/>
<dbReference type="Proteomes" id="UP000245207">
    <property type="component" value="Unassembled WGS sequence"/>
</dbReference>
<dbReference type="EMBL" id="PKPP01000133">
    <property type="protein sequence ID" value="PWA97267.1"/>
    <property type="molecule type" value="Genomic_DNA"/>
</dbReference>
<keyword evidence="3" id="KW-1185">Reference proteome</keyword>
<keyword evidence="2" id="KW-0418">Kinase</keyword>
<accession>A0A2U1QH27</accession>
<dbReference type="InterPro" id="IPR055900">
    <property type="entry name" value="DUF7477"/>
</dbReference>
<dbReference type="STRING" id="35608.A0A2U1QH27"/>
<name>A0A2U1QH27_ARTAN</name>
<dbReference type="GO" id="GO:0016301">
    <property type="term" value="F:kinase activity"/>
    <property type="evidence" value="ECO:0007669"/>
    <property type="project" value="UniProtKB-KW"/>
</dbReference>
<keyword evidence="2" id="KW-0808">Transferase</keyword>
<dbReference type="OrthoDB" id="1890401at2759"/>
<sequence>MKNDHFDYKRMIDDIRKANGFNTLADIICFDYLIILFKSKQWQAAPIIDMHNNRTKHVVSVRLGYQVILHRATVPVPKIQAVYGVVGILKCLAGRVTTATWDQTALIFIVPRQKLGDETQETLRTSQFPNTHVKISSNHSDVTRSASNIFLGNGELPADLRNFSPSLKVFKFADPKRAKLQPGFSLGSGSFRKGVLRLDQPGNVCSFKAWCWNCCCC</sequence>
<dbReference type="Pfam" id="PF24289">
    <property type="entry name" value="DUF7477"/>
    <property type="match status" value="1"/>
</dbReference>
<reference evidence="2 3" key="1">
    <citation type="journal article" date="2018" name="Mol. Plant">
        <title>The genome of Artemisia annua provides insight into the evolution of Asteraceae family and artemisinin biosynthesis.</title>
        <authorList>
            <person name="Shen Q."/>
            <person name="Zhang L."/>
            <person name="Liao Z."/>
            <person name="Wang S."/>
            <person name="Yan T."/>
            <person name="Shi P."/>
            <person name="Liu M."/>
            <person name="Fu X."/>
            <person name="Pan Q."/>
            <person name="Wang Y."/>
            <person name="Lv Z."/>
            <person name="Lu X."/>
            <person name="Zhang F."/>
            <person name="Jiang W."/>
            <person name="Ma Y."/>
            <person name="Chen M."/>
            <person name="Hao X."/>
            <person name="Li L."/>
            <person name="Tang Y."/>
            <person name="Lv G."/>
            <person name="Zhou Y."/>
            <person name="Sun X."/>
            <person name="Brodelius P.E."/>
            <person name="Rose J.K.C."/>
            <person name="Tang K."/>
        </authorList>
    </citation>
    <scope>NUCLEOTIDE SEQUENCE [LARGE SCALE GENOMIC DNA]</scope>
    <source>
        <strain evidence="3">cv. Huhao1</strain>
        <tissue evidence="2">Leaf</tissue>
    </source>
</reference>
<comment type="caution">
    <text evidence="2">The sequence shown here is derived from an EMBL/GenBank/DDBJ whole genome shotgun (WGS) entry which is preliminary data.</text>
</comment>